<organism evidence="5 6">
    <name type="scientific">Paenibacillus beijingensis</name>
    <dbReference type="NCBI Taxonomy" id="1126833"/>
    <lineage>
        <taxon>Bacteria</taxon>
        <taxon>Bacillati</taxon>
        <taxon>Bacillota</taxon>
        <taxon>Bacilli</taxon>
        <taxon>Bacillales</taxon>
        <taxon>Paenibacillaceae</taxon>
        <taxon>Paenibacillus</taxon>
    </lineage>
</organism>
<dbReference type="InterPro" id="IPR046335">
    <property type="entry name" value="LacI/GalR-like_sensor"/>
</dbReference>
<dbReference type="PRINTS" id="PR00036">
    <property type="entry name" value="HTHLACI"/>
</dbReference>
<keyword evidence="1" id="KW-0805">Transcription regulation</keyword>
<keyword evidence="3" id="KW-0804">Transcription</keyword>
<dbReference type="STRING" id="1126833.VN24_13095"/>
<evidence type="ECO:0000313" key="6">
    <source>
        <dbReference type="Proteomes" id="UP000032633"/>
    </source>
</evidence>
<dbReference type="SUPFAM" id="SSF47413">
    <property type="entry name" value="lambda repressor-like DNA-binding domains"/>
    <property type="match status" value="1"/>
</dbReference>
<dbReference type="Gene3D" id="1.10.260.40">
    <property type="entry name" value="lambda repressor-like DNA-binding domains"/>
    <property type="match status" value="1"/>
</dbReference>
<protein>
    <recommendedName>
        <fullName evidence="4">HTH lacI-type domain-containing protein</fullName>
    </recommendedName>
</protein>
<dbReference type="EMBL" id="CP011058">
    <property type="protein sequence ID" value="AJY75337.1"/>
    <property type="molecule type" value="Genomic_DNA"/>
</dbReference>
<keyword evidence="6" id="KW-1185">Reference proteome</keyword>
<name>A0A0D5NK11_9BACL</name>
<dbReference type="PROSITE" id="PS50932">
    <property type="entry name" value="HTH_LACI_2"/>
    <property type="match status" value="1"/>
</dbReference>
<dbReference type="RefSeq" id="WP_045670766.1">
    <property type="nucleotide sequence ID" value="NZ_CP011058.1"/>
</dbReference>
<dbReference type="InterPro" id="IPR028082">
    <property type="entry name" value="Peripla_BP_I"/>
</dbReference>
<sequence length="340" mass="38273">MSITLKDIAKRVGVSVTTVSRVINYNDRTICSEDTQKLIWSLANELGYQPKNNRTLEENKETLKIGYVLSTEIMSDPYYSQLLRGIESEALRQGATIVFGCLAPDLYNPESFRKIVNESKAEAVIYLNGAGDLFAELIKEDNLHIVMAGMEQNSLAKSMPDHIRRNYDYVGVDFYNDTLHWLLTRLLKRSRHNGYIGPKRSARCSAFLEAHRIANAEIDPDCMLFTENFKAESGKAVVTEFLTKGKKPPEAFFAGCDTLAIGAMQALKEHQYDIPKDVKVLGFDNIDMAGYVSPPLTTIEIPMINIGRAAVKAAAERIRGERDYQLNYILPTNFVERESL</sequence>
<evidence type="ECO:0000256" key="3">
    <source>
        <dbReference type="ARBA" id="ARBA00023163"/>
    </source>
</evidence>
<dbReference type="OrthoDB" id="43195at2"/>
<dbReference type="CDD" id="cd01392">
    <property type="entry name" value="HTH_LacI"/>
    <property type="match status" value="1"/>
</dbReference>
<evidence type="ECO:0000256" key="1">
    <source>
        <dbReference type="ARBA" id="ARBA00023015"/>
    </source>
</evidence>
<dbReference type="Pfam" id="PF00356">
    <property type="entry name" value="LacI"/>
    <property type="match status" value="1"/>
</dbReference>
<evidence type="ECO:0000259" key="4">
    <source>
        <dbReference type="PROSITE" id="PS50932"/>
    </source>
</evidence>
<dbReference type="PATRIC" id="fig|1126833.4.peg.2855"/>
<dbReference type="SUPFAM" id="SSF53822">
    <property type="entry name" value="Periplasmic binding protein-like I"/>
    <property type="match status" value="1"/>
</dbReference>
<proteinExistence type="predicted"/>
<dbReference type="PANTHER" id="PTHR30146:SF109">
    <property type="entry name" value="HTH-TYPE TRANSCRIPTIONAL REGULATOR GALS"/>
    <property type="match status" value="1"/>
</dbReference>
<dbReference type="SMART" id="SM00354">
    <property type="entry name" value="HTH_LACI"/>
    <property type="match status" value="1"/>
</dbReference>
<dbReference type="InterPro" id="IPR000843">
    <property type="entry name" value="HTH_LacI"/>
</dbReference>
<dbReference type="PANTHER" id="PTHR30146">
    <property type="entry name" value="LACI-RELATED TRANSCRIPTIONAL REPRESSOR"/>
    <property type="match status" value="1"/>
</dbReference>
<accession>A0A0D5NK11</accession>
<dbReference type="Gene3D" id="3.40.50.2300">
    <property type="match status" value="2"/>
</dbReference>
<reference evidence="5 6" key="1">
    <citation type="journal article" date="2015" name="J. Biotechnol.">
        <title>Complete genome sequence of Paenibacillus beijingensis 7188(T) (=DSM 24997(T)), a novel rhizobacterium from jujube garden soil.</title>
        <authorList>
            <person name="Kwak Y."/>
            <person name="Shin J.H."/>
        </authorList>
    </citation>
    <scope>NUCLEOTIDE SEQUENCE [LARGE SCALE GENOMIC DNA]</scope>
    <source>
        <strain evidence="5 6">DSM 24997</strain>
    </source>
</reference>
<evidence type="ECO:0000313" key="5">
    <source>
        <dbReference type="EMBL" id="AJY75337.1"/>
    </source>
</evidence>
<dbReference type="HOGENOM" id="CLU_037628_6_2_9"/>
<feature type="domain" description="HTH lacI-type" evidence="4">
    <location>
        <begin position="3"/>
        <end position="55"/>
    </location>
</feature>
<dbReference type="AlphaFoldDB" id="A0A0D5NK11"/>
<dbReference type="GO" id="GO:0000976">
    <property type="term" value="F:transcription cis-regulatory region binding"/>
    <property type="evidence" value="ECO:0007669"/>
    <property type="project" value="TreeGrafter"/>
</dbReference>
<dbReference type="GO" id="GO:0003700">
    <property type="term" value="F:DNA-binding transcription factor activity"/>
    <property type="evidence" value="ECO:0007669"/>
    <property type="project" value="TreeGrafter"/>
</dbReference>
<gene>
    <name evidence="5" type="ORF">VN24_13095</name>
</gene>
<dbReference type="Pfam" id="PF13377">
    <property type="entry name" value="Peripla_BP_3"/>
    <property type="match status" value="1"/>
</dbReference>
<reference evidence="6" key="2">
    <citation type="submission" date="2015-03" db="EMBL/GenBank/DDBJ databases">
        <title>Genome sequence of Paenibacillus beijingensis strain DSM 24997T.</title>
        <authorList>
            <person name="Kwak Y."/>
            <person name="Shin J.-H."/>
        </authorList>
    </citation>
    <scope>NUCLEOTIDE SEQUENCE [LARGE SCALE GENOMIC DNA]</scope>
    <source>
        <strain evidence="6">DSM 24997</strain>
    </source>
</reference>
<dbReference type="InterPro" id="IPR010982">
    <property type="entry name" value="Lambda_DNA-bd_dom_sf"/>
</dbReference>
<dbReference type="Proteomes" id="UP000032633">
    <property type="component" value="Chromosome"/>
</dbReference>
<dbReference type="PROSITE" id="PS00356">
    <property type="entry name" value="HTH_LACI_1"/>
    <property type="match status" value="1"/>
</dbReference>
<keyword evidence="2" id="KW-0238">DNA-binding</keyword>
<dbReference type="KEGG" id="pbj:VN24_13095"/>
<evidence type="ECO:0000256" key="2">
    <source>
        <dbReference type="ARBA" id="ARBA00023125"/>
    </source>
</evidence>